<gene>
    <name evidence="3" type="ORF">ABIC20_003918</name>
</gene>
<dbReference type="Gene3D" id="3.40.50.2000">
    <property type="entry name" value="Glycogen Phosphorylase B"/>
    <property type="match status" value="2"/>
</dbReference>
<keyword evidence="4" id="KW-1185">Reference proteome</keyword>
<proteinExistence type="predicted"/>
<comment type="caution">
    <text evidence="3">The sequence shown here is derived from an EMBL/GenBank/DDBJ whole genome shotgun (WGS) entry which is preliminary data.</text>
</comment>
<protein>
    <submittedName>
        <fullName evidence="3">Glycosyltransferase involved in cell wall biosynthesis</fullName>
    </submittedName>
</protein>
<feature type="domain" description="Glycosyltransferase subfamily 4-like N-terminal" evidence="2">
    <location>
        <begin position="15"/>
        <end position="166"/>
    </location>
</feature>
<evidence type="ECO:0000313" key="3">
    <source>
        <dbReference type="EMBL" id="MET3866609.1"/>
    </source>
</evidence>
<accession>A0ABV2NJC8</accession>
<dbReference type="Proteomes" id="UP001549119">
    <property type="component" value="Unassembled WGS sequence"/>
</dbReference>
<dbReference type="Pfam" id="PF13439">
    <property type="entry name" value="Glyco_transf_4"/>
    <property type="match status" value="1"/>
</dbReference>
<dbReference type="InterPro" id="IPR050194">
    <property type="entry name" value="Glycosyltransferase_grp1"/>
</dbReference>
<dbReference type="SUPFAM" id="SSF53756">
    <property type="entry name" value="UDP-Glycosyltransferase/glycogen phosphorylase"/>
    <property type="match status" value="1"/>
</dbReference>
<sequence>MKLLIASDAWHPQVNGVVRSLEQMVRRAPEHGFATALLSVADFRSLPLPGYPEIRLAYAGRERVAARWRAERPSHVHIATEGPVGLAARRHCLAHGLPFTTSYHTRFPEYLAARAPVPEAWSYAYLRRFHGAARGTMVSTASLQGELAARGFGRLMRWTRGVDTERFRPAEPGTPAPAELAGLPGPLFLYVGRLAVEKNVAAFLSLDLPGTKVVVGDGPDRARLQALAPEARFLSAPAPARTSRPSTRPATSSSSRASPTRSASCSWRRWPAASRWRPSRCRAPTTSSAAPGSGCSTRICGSPRWRLCACRAPSAGPRRCAAAGT</sequence>
<feature type="compositionally biased region" description="Low complexity" evidence="1">
    <location>
        <begin position="235"/>
        <end position="266"/>
    </location>
</feature>
<organism evidence="3 4">
    <name type="scientific">Methylobacterium radiotolerans</name>
    <dbReference type="NCBI Taxonomy" id="31998"/>
    <lineage>
        <taxon>Bacteria</taxon>
        <taxon>Pseudomonadati</taxon>
        <taxon>Pseudomonadota</taxon>
        <taxon>Alphaproteobacteria</taxon>
        <taxon>Hyphomicrobiales</taxon>
        <taxon>Methylobacteriaceae</taxon>
        <taxon>Methylobacterium</taxon>
    </lineage>
</organism>
<evidence type="ECO:0000259" key="2">
    <source>
        <dbReference type="Pfam" id="PF13439"/>
    </source>
</evidence>
<dbReference type="EMBL" id="JBEPNW010000002">
    <property type="protein sequence ID" value="MET3866609.1"/>
    <property type="molecule type" value="Genomic_DNA"/>
</dbReference>
<dbReference type="InterPro" id="IPR028098">
    <property type="entry name" value="Glyco_trans_4-like_N"/>
</dbReference>
<evidence type="ECO:0000313" key="4">
    <source>
        <dbReference type="Proteomes" id="UP001549119"/>
    </source>
</evidence>
<name>A0ABV2NJC8_9HYPH</name>
<evidence type="ECO:0000256" key="1">
    <source>
        <dbReference type="SAM" id="MobiDB-lite"/>
    </source>
</evidence>
<dbReference type="PANTHER" id="PTHR45947:SF3">
    <property type="entry name" value="SULFOQUINOVOSYL TRANSFERASE SQD2"/>
    <property type="match status" value="1"/>
</dbReference>
<feature type="region of interest" description="Disordered" evidence="1">
    <location>
        <begin position="234"/>
        <end position="266"/>
    </location>
</feature>
<reference evidence="3 4" key="1">
    <citation type="submission" date="2024-06" db="EMBL/GenBank/DDBJ databases">
        <title>Genomics of switchgrass bacterial isolates.</title>
        <authorList>
            <person name="Shade A."/>
        </authorList>
    </citation>
    <scope>NUCLEOTIDE SEQUENCE [LARGE SCALE GENOMIC DNA]</scope>
    <source>
        <strain evidence="3 4">PvP084</strain>
    </source>
</reference>
<dbReference type="PANTHER" id="PTHR45947">
    <property type="entry name" value="SULFOQUINOVOSYL TRANSFERASE SQD2"/>
    <property type="match status" value="1"/>
</dbReference>